<reference evidence="1 2" key="1">
    <citation type="journal article" date="2020" name="Cell">
        <title>Large-Scale Comparative Analyses of Tick Genomes Elucidate Their Genetic Diversity and Vector Capacities.</title>
        <authorList>
            <consortium name="Tick Genome and Microbiome Consortium (TIGMIC)"/>
            <person name="Jia N."/>
            <person name="Wang J."/>
            <person name="Shi W."/>
            <person name="Du L."/>
            <person name="Sun Y."/>
            <person name="Zhan W."/>
            <person name="Jiang J.F."/>
            <person name="Wang Q."/>
            <person name="Zhang B."/>
            <person name="Ji P."/>
            <person name="Bell-Sakyi L."/>
            <person name="Cui X.M."/>
            <person name="Yuan T.T."/>
            <person name="Jiang B.G."/>
            <person name="Yang W.F."/>
            <person name="Lam T.T."/>
            <person name="Chang Q.C."/>
            <person name="Ding S.J."/>
            <person name="Wang X.J."/>
            <person name="Zhu J.G."/>
            <person name="Ruan X.D."/>
            <person name="Zhao L."/>
            <person name="Wei J.T."/>
            <person name="Ye R.Z."/>
            <person name="Que T.C."/>
            <person name="Du C.H."/>
            <person name="Zhou Y.H."/>
            <person name="Cheng J.X."/>
            <person name="Dai P.F."/>
            <person name="Guo W.B."/>
            <person name="Han X.H."/>
            <person name="Huang E.J."/>
            <person name="Li L.F."/>
            <person name="Wei W."/>
            <person name="Gao Y.C."/>
            <person name="Liu J.Z."/>
            <person name="Shao H.Z."/>
            <person name="Wang X."/>
            <person name="Wang C.C."/>
            <person name="Yang T.C."/>
            <person name="Huo Q.B."/>
            <person name="Li W."/>
            <person name="Chen H.Y."/>
            <person name="Chen S.E."/>
            <person name="Zhou L.G."/>
            <person name="Ni X.B."/>
            <person name="Tian J.H."/>
            <person name="Sheng Y."/>
            <person name="Liu T."/>
            <person name="Pan Y.S."/>
            <person name="Xia L.Y."/>
            <person name="Li J."/>
            <person name="Zhao F."/>
            <person name="Cao W.C."/>
        </authorList>
    </citation>
    <scope>NUCLEOTIDE SEQUENCE [LARGE SCALE GENOMIC DNA]</scope>
    <source>
        <strain evidence="1">Iper-2018</strain>
    </source>
</reference>
<proteinExistence type="predicted"/>
<comment type="caution">
    <text evidence="1">The sequence shown here is derived from an EMBL/GenBank/DDBJ whole genome shotgun (WGS) entry which is preliminary data.</text>
</comment>
<organism evidence="1 2">
    <name type="scientific">Ixodes persulcatus</name>
    <name type="common">Taiga tick</name>
    <dbReference type="NCBI Taxonomy" id="34615"/>
    <lineage>
        <taxon>Eukaryota</taxon>
        <taxon>Metazoa</taxon>
        <taxon>Ecdysozoa</taxon>
        <taxon>Arthropoda</taxon>
        <taxon>Chelicerata</taxon>
        <taxon>Arachnida</taxon>
        <taxon>Acari</taxon>
        <taxon>Parasitiformes</taxon>
        <taxon>Ixodida</taxon>
        <taxon>Ixodoidea</taxon>
        <taxon>Ixodidae</taxon>
        <taxon>Ixodinae</taxon>
        <taxon>Ixodes</taxon>
    </lineage>
</organism>
<dbReference type="EMBL" id="JABSTQ010011365">
    <property type="protein sequence ID" value="KAG0412236.1"/>
    <property type="molecule type" value="Genomic_DNA"/>
</dbReference>
<name>A0AC60NYJ7_IXOPE</name>
<accession>A0AC60NYJ7</accession>
<keyword evidence="2" id="KW-1185">Reference proteome</keyword>
<protein>
    <submittedName>
        <fullName evidence="1">Uncharacterized protein</fullName>
    </submittedName>
</protein>
<feature type="non-terminal residue" evidence="1">
    <location>
        <position position="92"/>
    </location>
</feature>
<gene>
    <name evidence="1" type="ORF">HPB47_010653</name>
</gene>
<evidence type="ECO:0000313" key="1">
    <source>
        <dbReference type="EMBL" id="KAG0412236.1"/>
    </source>
</evidence>
<dbReference type="Proteomes" id="UP000805193">
    <property type="component" value="Unassembled WGS sequence"/>
</dbReference>
<evidence type="ECO:0000313" key="2">
    <source>
        <dbReference type="Proteomes" id="UP000805193"/>
    </source>
</evidence>
<sequence>MALGDQVFVDQLRQVFELCDEENCGYITADKLRELGREHFGGSEQALLQLVECLDPSQRGLISFKDFYAGVVALLKDADTLGSSTTETVLIE</sequence>